<dbReference type="InterPro" id="IPR052746">
    <property type="entry name" value="MlaB_ABC_Transporter"/>
</dbReference>
<protein>
    <submittedName>
        <fullName evidence="2">STAS domain-containing protein</fullName>
    </submittedName>
</protein>
<dbReference type="PROSITE" id="PS50801">
    <property type="entry name" value="STAS"/>
    <property type="match status" value="1"/>
</dbReference>
<dbReference type="SUPFAM" id="SSF52091">
    <property type="entry name" value="SpoIIaa-like"/>
    <property type="match status" value="1"/>
</dbReference>
<evidence type="ECO:0000259" key="1">
    <source>
        <dbReference type="PROSITE" id="PS50801"/>
    </source>
</evidence>
<reference evidence="2 3" key="1">
    <citation type="submission" date="2021-03" db="EMBL/GenBank/DDBJ databases">
        <title>Novel species identification of genus Shewanella.</title>
        <authorList>
            <person name="Liu G."/>
            <person name="Zhang Q."/>
        </authorList>
    </citation>
    <scope>NUCLEOTIDE SEQUENCE [LARGE SCALE GENOMIC DNA]</scope>
    <source>
        <strain evidence="2 3">FJAT-52962</strain>
    </source>
</reference>
<dbReference type="PANTHER" id="PTHR35849:SF1">
    <property type="entry name" value="INTERMEMBRANE PHOSPHOLIPID TRANSPORT SYSTEM BINDING PROTEIN MLAB"/>
    <property type="match status" value="1"/>
</dbReference>
<dbReference type="PANTHER" id="PTHR35849">
    <property type="entry name" value="BLR2341 PROTEIN"/>
    <property type="match status" value="1"/>
</dbReference>
<gene>
    <name evidence="2" type="ORF">JYB85_15695</name>
</gene>
<name>A0ABX7R0F2_9GAMM</name>
<dbReference type="Pfam" id="PF13466">
    <property type="entry name" value="STAS_2"/>
    <property type="match status" value="1"/>
</dbReference>
<dbReference type="InterPro" id="IPR058548">
    <property type="entry name" value="MlaB-like_STAS"/>
</dbReference>
<feature type="domain" description="STAS" evidence="1">
    <location>
        <begin position="12"/>
        <end position="98"/>
    </location>
</feature>
<evidence type="ECO:0000313" key="2">
    <source>
        <dbReference type="EMBL" id="QSX36700.1"/>
    </source>
</evidence>
<dbReference type="InterPro" id="IPR036513">
    <property type="entry name" value="STAS_dom_sf"/>
</dbReference>
<dbReference type="EMBL" id="CP071502">
    <property type="protein sequence ID" value="QSX36700.1"/>
    <property type="molecule type" value="Genomic_DNA"/>
</dbReference>
<keyword evidence="3" id="KW-1185">Reference proteome</keyword>
<evidence type="ECO:0000313" key="3">
    <source>
        <dbReference type="Proteomes" id="UP000663207"/>
    </source>
</evidence>
<proteinExistence type="predicted"/>
<dbReference type="Gene3D" id="3.30.750.24">
    <property type="entry name" value="STAS domain"/>
    <property type="match status" value="1"/>
</dbReference>
<organism evidence="2 3">
    <name type="scientific">Shewanella sedimentimangrovi</name>
    <dbReference type="NCBI Taxonomy" id="2814293"/>
    <lineage>
        <taxon>Bacteria</taxon>
        <taxon>Pseudomonadati</taxon>
        <taxon>Pseudomonadota</taxon>
        <taxon>Gammaproteobacteria</taxon>
        <taxon>Alteromonadales</taxon>
        <taxon>Shewanellaceae</taxon>
        <taxon>Shewanella</taxon>
    </lineage>
</organism>
<dbReference type="InterPro" id="IPR002645">
    <property type="entry name" value="STAS_dom"/>
</dbReference>
<sequence length="98" mass="10766">MIEFICDGDSCRIRGRLDTAEVRRLSDQKGDLIAASTGRLDLSELEYSDSAGIAFLLELWQGAASRGQALTLVNPAPQISKLIALYDLDVFFNEKTSN</sequence>
<accession>A0ABX7R0F2</accession>
<dbReference type="RefSeq" id="WP_207380035.1">
    <property type="nucleotide sequence ID" value="NZ_CP071502.1"/>
</dbReference>
<dbReference type="CDD" id="cd07043">
    <property type="entry name" value="STAS_anti-anti-sigma_factors"/>
    <property type="match status" value="1"/>
</dbReference>
<dbReference type="Proteomes" id="UP000663207">
    <property type="component" value="Chromosome"/>
</dbReference>